<evidence type="ECO:0000256" key="1">
    <source>
        <dbReference type="SAM" id="MobiDB-lite"/>
    </source>
</evidence>
<dbReference type="InterPro" id="IPR035892">
    <property type="entry name" value="C2_domain_sf"/>
</dbReference>
<gene>
    <name evidence="2" type="ORF">PGLA1383_LOCUS36572</name>
</gene>
<dbReference type="Proteomes" id="UP000654075">
    <property type="component" value="Unassembled WGS sequence"/>
</dbReference>
<dbReference type="AlphaFoldDB" id="A0A813FY48"/>
<keyword evidence="3" id="KW-1185">Reference proteome</keyword>
<dbReference type="EMBL" id="CAJNNV010026774">
    <property type="protein sequence ID" value="CAE8618979.1"/>
    <property type="molecule type" value="Genomic_DNA"/>
</dbReference>
<accession>A0A813FY48</accession>
<proteinExistence type="predicted"/>
<sequence>ELLSPDSLDRVLERLKREREDLARQIGILRQELDREAATSRNLKSLQIQELEDARLKSRNHLSDREKWERIAAAHLQTFQDLQQRIAAFEDTGSTMAGGRPDDVVSLGGFSDVSDLEGCENALDVFIGQAEVAVDVVERLQAAASAASQPPLSLDKIQTVVCVDLRGFDAGYSAVAAGLRPTYDSLVSFGPFGVDDSLLEHLSTGSLGVEVRASLPGSEEQFVLGRGLMPLAGLLRYAGQDTRNPAAGGVVTIRDPKDQALRYSIEELAEDFQHRAKLRQIDHHSVHRRGLDPNLGNVSGLPPAPRQRPDEPGPRGTGQGPALQGLTSDSQVRVDDAFCAWVESSGGLHFLVFDDASPQNRVPEGIQALGLVGEVKAAGDSHRAAFTLSRDLSLLSSGPAVGTLEAAQSWAVHATYAKCSRSATVGLRGECGGSELCVELAFDHLDTRGEGALRREVLSDFKLMFLREERGLRSLQRGWRTPDPSPIRKGLPKCAANIEFLVRTRKDKSEPSSHDEDEDFETRTPEWARIRTPSPDMRDNHYQPCLLPPVPPVYCFSVPGPPWSCLPCNSSSYGRVACGKVADGADLPTPGSSISLASMSTSEEGTEPLLSLGSLGHPDTCATGCKYMNNLRGCKDGSQCDHCHLCEWRRPLAQIRSIRSRRRN</sequence>
<reference evidence="2" key="1">
    <citation type="submission" date="2021-02" db="EMBL/GenBank/DDBJ databases">
        <authorList>
            <person name="Dougan E. K."/>
            <person name="Rhodes N."/>
            <person name="Thang M."/>
            <person name="Chan C."/>
        </authorList>
    </citation>
    <scope>NUCLEOTIDE SEQUENCE</scope>
</reference>
<dbReference type="Gene3D" id="2.60.40.150">
    <property type="entry name" value="C2 domain"/>
    <property type="match status" value="1"/>
</dbReference>
<feature type="non-terminal residue" evidence="2">
    <location>
        <position position="1"/>
    </location>
</feature>
<feature type="region of interest" description="Disordered" evidence="1">
    <location>
        <begin position="285"/>
        <end position="327"/>
    </location>
</feature>
<name>A0A813FY48_POLGL</name>
<dbReference type="SUPFAM" id="SSF49562">
    <property type="entry name" value="C2 domain (Calcium/lipid-binding domain, CaLB)"/>
    <property type="match status" value="1"/>
</dbReference>
<organism evidence="2 3">
    <name type="scientific">Polarella glacialis</name>
    <name type="common">Dinoflagellate</name>
    <dbReference type="NCBI Taxonomy" id="89957"/>
    <lineage>
        <taxon>Eukaryota</taxon>
        <taxon>Sar</taxon>
        <taxon>Alveolata</taxon>
        <taxon>Dinophyceae</taxon>
        <taxon>Suessiales</taxon>
        <taxon>Suessiaceae</taxon>
        <taxon>Polarella</taxon>
    </lineage>
</organism>
<evidence type="ECO:0000313" key="3">
    <source>
        <dbReference type="Proteomes" id="UP000654075"/>
    </source>
</evidence>
<dbReference type="OrthoDB" id="436836at2759"/>
<protein>
    <recommendedName>
        <fullName evidence="4">C3H1-type domain-containing protein</fullName>
    </recommendedName>
</protein>
<evidence type="ECO:0000313" key="2">
    <source>
        <dbReference type="EMBL" id="CAE8618979.1"/>
    </source>
</evidence>
<evidence type="ECO:0008006" key="4">
    <source>
        <dbReference type="Google" id="ProtNLM"/>
    </source>
</evidence>
<comment type="caution">
    <text evidence="2">The sequence shown here is derived from an EMBL/GenBank/DDBJ whole genome shotgun (WGS) entry which is preliminary data.</text>
</comment>